<organism evidence="2 3">
    <name type="scientific">Methylobacterium nodulans (strain LMG 21967 / CNCM I-2342 / ORS 2060)</name>
    <dbReference type="NCBI Taxonomy" id="460265"/>
    <lineage>
        <taxon>Bacteria</taxon>
        <taxon>Pseudomonadati</taxon>
        <taxon>Pseudomonadota</taxon>
        <taxon>Alphaproteobacteria</taxon>
        <taxon>Hyphomicrobiales</taxon>
        <taxon>Methylobacteriaceae</taxon>
        <taxon>Methylobacterium</taxon>
    </lineage>
</organism>
<sequence>MPAALSADLRARVVAALEEGLSCSQVAARFGVSAASASRWRAKAQRTGSPAPHPMGGDRRSARLDEHAPFLLDQVAQKPDLTLADLQAKLRERGVTAALGTIWRLLSRHKLTYKKRRRLLRSSSART</sequence>
<dbReference type="InterPro" id="IPR009057">
    <property type="entry name" value="Homeodomain-like_sf"/>
</dbReference>
<gene>
    <name evidence="2" type="ordered locus">Mnod_8592</name>
</gene>
<dbReference type="SUPFAM" id="SSF46689">
    <property type="entry name" value="Homeodomain-like"/>
    <property type="match status" value="1"/>
</dbReference>
<keyword evidence="2" id="KW-0614">Plasmid</keyword>
<dbReference type="EMBL" id="CP001350">
    <property type="protein sequence ID" value="ACL62676.1"/>
    <property type="molecule type" value="Genomic_DNA"/>
</dbReference>
<dbReference type="Pfam" id="PF13384">
    <property type="entry name" value="HTH_23"/>
    <property type="match status" value="1"/>
</dbReference>
<feature type="region of interest" description="Disordered" evidence="1">
    <location>
        <begin position="41"/>
        <end position="61"/>
    </location>
</feature>
<evidence type="ECO:0000313" key="2">
    <source>
        <dbReference type="EMBL" id="ACL62676.1"/>
    </source>
</evidence>
<dbReference type="AlphaFoldDB" id="B8IW86"/>
<proteinExistence type="predicted"/>
<reference evidence="3" key="1">
    <citation type="submission" date="2009-01" db="EMBL/GenBank/DDBJ databases">
        <title>Complete sequence of plasmid 1 of Methylobacterium nodulans ORS 2060.</title>
        <authorList>
            <consortium name="US DOE Joint Genome Institute"/>
            <person name="Lucas S."/>
            <person name="Copeland A."/>
            <person name="Lapidus A."/>
            <person name="Glavina del Rio T."/>
            <person name="Dalin E."/>
            <person name="Tice H."/>
            <person name="Bruce D."/>
            <person name="Goodwin L."/>
            <person name="Pitluck S."/>
            <person name="Sims D."/>
            <person name="Brettin T."/>
            <person name="Detter J.C."/>
            <person name="Han C."/>
            <person name="Larimer F."/>
            <person name="Land M."/>
            <person name="Hauser L."/>
            <person name="Kyrpides N."/>
            <person name="Ivanova N."/>
            <person name="Marx C.J."/>
            <person name="Richardson P."/>
        </authorList>
    </citation>
    <scope>NUCLEOTIDE SEQUENCE [LARGE SCALE GENOMIC DNA]</scope>
    <source>
        <strain evidence="3">LMG 21967 / CNCM I-2342 / ORS 2060</strain>
        <plasmid evidence="3">Plasmid pMNOD01</plasmid>
    </source>
</reference>
<dbReference type="KEGG" id="mno:Mnod_8592"/>
<evidence type="ECO:0000313" key="3">
    <source>
        <dbReference type="Proteomes" id="UP000008207"/>
    </source>
</evidence>
<accession>B8IW86</accession>
<name>B8IW86_METNO</name>
<geneLocation type="plasmid" evidence="2 3">
    <name>pMNOD01</name>
</geneLocation>
<evidence type="ECO:0000256" key="1">
    <source>
        <dbReference type="SAM" id="MobiDB-lite"/>
    </source>
</evidence>
<protein>
    <submittedName>
        <fullName evidence="2">ISSpo6, transposase orf A</fullName>
    </submittedName>
</protein>
<keyword evidence="3" id="KW-1185">Reference proteome</keyword>
<dbReference type="Proteomes" id="UP000008207">
    <property type="component" value="Plasmid pMNOD01"/>
</dbReference>
<dbReference type="HOGENOM" id="CLU_056788_2_3_5"/>